<keyword evidence="6" id="KW-1185">Reference proteome</keyword>
<evidence type="ECO:0000256" key="3">
    <source>
        <dbReference type="PROSITE-ProRule" id="PRU00221"/>
    </source>
</evidence>
<keyword evidence="1 3" id="KW-0853">WD repeat</keyword>
<dbReference type="Gene3D" id="2.130.10.10">
    <property type="entry name" value="YVTN repeat-like/Quinoprotein amine dehydrogenase"/>
    <property type="match status" value="1"/>
</dbReference>
<dbReference type="PANTHER" id="PTHR13743">
    <property type="entry name" value="BEIGE/BEACH-RELATED"/>
    <property type="match status" value="1"/>
</dbReference>
<dbReference type="InterPro" id="IPR050865">
    <property type="entry name" value="BEACH_Domain"/>
</dbReference>
<keyword evidence="2" id="KW-0677">Repeat</keyword>
<reference evidence="6" key="1">
    <citation type="submission" date="2013-09" db="EMBL/GenBank/DDBJ databases">
        <title>The Genome Sequence of Anopheles maculatus species B.</title>
        <authorList>
            <consortium name="The Broad Institute Genomics Platform"/>
            <person name="Neafsey D.E."/>
            <person name="Besansky N."/>
            <person name="Howell P."/>
            <person name="Walton C."/>
            <person name="Young S.K."/>
            <person name="Zeng Q."/>
            <person name="Gargeya S."/>
            <person name="Fitzgerald M."/>
            <person name="Haas B."/>
            <person name="Abouelleil A."/>
            <person name="Allen A.W."/>
            <person name="Alvarado L."/>
            <person name="Arachchi H.M."/>
            <person name="Berlin A.M."/>
            <person name="Chapman S.B."/>
            <person name="Gainer-Dewar J."/>
            <person name="Goldberg J."/>
            <person name="Griggs A."/>
            <person name="Gujja S."/>
            <person name="Hansen M."/>
            <person name="Howarth C."/>
            <person name="Imamovic A."/>
            <person name="Ireland A."/>
            <person name="Larimer J."/>
            <person name="McCowan C."/>
            <person name="Murphy C."/>
            <person name="Pearson M."/>
            <person name="Poon T.W."/>
            <person name="Priest M."/>
            <person name="Roberts A."/>
            <person name="Saif S."/>
            <person name="Shea T."/>
            <person name="Sisk P."/>
            <person name="Sykes S."/>
            <person name="Wortman J."/>
            <person name="Nusbaum C."/>
            <person name="Birren B."/>
        </authorList>
    </citation>
    <scope>NUCLEOTIDE SEQUENCE [LARGE SCALE GENOMIC DNA]</scope>
    <source>
        <strain evidence="6">maculatus3</strain>
    </source>
</reference>
<feature type="repeat" description="WD" evidence="3">
    <location>
        <begin position="163"/>
        <end position="204"/>
    </location>
</feature>
<name>A0A182SMR0_9DIPT</name>
<evidence type="ECO:0000256" key="1">
    <source>
        <dbReference type="ARBA" id="ARBA00022574"/>
    </source>
</evidence>
<evidence type="ECO:0000256" key="4">
    <source>
        <dbReference type="SAM" id="MobiDB-lite"/>
    </source>
</evidence>
<dbReference type="SUPFAM" id="SSF50978">
    <property type="entry name" value="WD40 repeat-like"/>
    <property type="match status" value="1"/>
</dbReference>
<dbReference type="PROSITE" id="PS00678">
    <property type="entry name" value="WD_REPEATS_1"/>
    <property type="match status" value="1"/>
</dbReference>
<feature type="compositionally biased region" description="Low complexity" evidence="4">
    <location>
        <begin position="136"/>
        <end position="147"/>
    </location>
</feature>
<dbReference type="InterPro" id="IPR015943">
    <property type="entry name" value="WD40/YVTN_repeat-like_dom_sf"/>
</dbReference>
<sequence>MNVFVATAQTTGTKKHYTISWGETDDRLRIRVLQDGSSGPGERPRELFYGSSSNAYDPITACGTDPHCTSIFFGHRSGRIVVFQQRSRRRRVSFFNQNMQPAVTMMSRSRSSSFRRWIDRKSANLRRRLEMDPDEQQQQQHQTQQDQRLSHDDQMEWTYPIQLLKHRAPISAIRVSMEYRIVVSVSVDGCAAIWDVNSLMYVREIPRPVNMLHSMISQIAISPTLGDIVLVHSANTAGRDHSAGGHQSWSSATLVEEDDSFEVTENYNADYVNITMATNRRDQLRLYTVNAQYVEHVFVESPIQAITYSSIKEGCGVNCIVVALESGIVRFYSSWNLALLREVNVEPNGVKW</sequence>
<dbReference type="PANTHER" id="PTHR13743:SF86">
    <property type="entry name" value="LYSOSOMAL-TRAFFICKING REGULATOR"/>
    <property type="match status" value="1"/>
</dbReference>
<feature type="region of interest" description="Disordered" evidence="4">
    <location>
        <begin position="131"/>
        <end position="151"/>
    </location>
</feature>
<dbReference type="InterPro" id="IPR019775">
    <property type="entry name" value="WD40_repeat_CS"/>
</dbReference>
<evidence type="ECO:0000313" key="5">
    <source>
        <dbReference type="EnsemblMetazoa" id="AMAM009859-PA"/>
    </source>
</evidence>
<dbReference type="VEuPathDB" id="VectorBase:AMAM009859"/>
<reference evidence="5" key="2">
    <citation type="submission" date="2020-05" db="UniProtKB">
        <authorList>
            <consortium name="EnsemblMetazoa"/>
        </authorList>
    </citation>
    <scope>IDENTIFICATION</scope>
    <source>
        <strain evidence="5">maculatus3</strain>
    </source>
</reference>
<dbReference type="EnsemblMetazoa" id="AMAM009859-RA">
    <property type="protein sequence ID" value="AMAM009859-PA"/>
    <property type="gene ID" value="AMAM009859"/>
</dbReference>
<dbReference type="PROSITE" id="PS50082">
    <property type="entry name" value="WD_REPEATS_2"/>
    <property type="match status" value="1"/>
</dbReference>
<proteinExistence type="predicted"/>
<dbReference type="InterPro" id="IPR001680">
    <property type="entry name" value="WD40_rpt"/>
</dbReference>
<dbReference type="Proteomes" id="UP000075901">
    <property type="component" value="Unassembled WGS sequence"/>
</dbReference>
<evidence type="ECO:0000256" key="2">
    <source>
        <dbReference type="ARBA" id="ARBA00022737"/>
    </source>
</evidence>
<evidence type="ECO:0000313" key="6">
    <source>
        <dbReference type="Proteomes" id="UP000075901"/>
    </source>
</evidence>
<protein>
    <submittedName>
        <fullName evidence="5">Uncharacterized protein</fullName>
    </submittedName>
</protein>
<dbReference type="AlphaFoldDB" id="A0A182SMR0"/>
<dbReference type="InterPro" id="IPR036322">
    <property type="entry name" value="WD40_repeat_dom_sf"/>
</dbReference>
<accession>A0A182SMR0</accession>
<organism evidence="5 6">
    <name type="scientific">Anopheles maculatus</name>
    <dbReference type="NCBI Taxonomy" id="74869"/>
    <lineage>
        <taxon>Eukaryota</taxon>
        <taxon>Metazoa</taxon>
        <taxon>Ecdysozoa</taxon>
        <taxon>Arthropoda</taxon>
        <taxon>Hexapoda</taxon>
        <taxon>Insecta</taxon>
        <taxon>Pterygota</taxon>
        <taxon>Neoptera</taxon>
        <taxon>Endopterygota</taxon>
        <taxon>Diptera</taxon>
        <taxon>Nematocera</taxon>
        <taxon>Culicoidea</taxon>
        <taxon>Culicidae</taxon>
        <taxon>Anophelinae</taxon>
        <taxon>Anopheles</taxon>
        <taxon>Anopheles maculatus group</taxon>
    </lineage>
</organism>